<dbReference type="Gene3D" id="2.60.40.10">
    <property type="entry name" value="Immunoglobulins"/>
    <property type="match status" value="1"/>
</dbReference>
<keyword evidence="3" id="KW-1015">Disulfide bond</keyword>
<dbReference type="InterPro" id="IPR013783">
    <property type="entry name" value="Ig-like_fold"/>
</dbReference>
<keyword evidence="8" id="KW-1185">Reference proteome</keyword>
<dbReference type="FunFam" id="2.60.40.10:FF:000350">
    <property type="entry name" value="Immunoglobulin kappa chain variable 18-36"/>
    <property type="match status" value="1"/>
</dbReference>
<dbReference type="PANTHER" id="PTHR23267">
    <property type="entry name" value="IMMUNOGLOBULIN LIGHT CHAIN"/>
    <property type="match status" value="1"/>
</dbReference>
<dbReference type="InterPro" id="IPR013106">
    <property type="entry name" value="Ig_V-set"/>
</dbReference>
<dbReference type="SUPFAM" id="SSF48726">
    <property type="entry name" value="Immunoglobulin"/>
    <property type="match status" value="1"/>
</dbReference>
<accession>A0A8C8US18</accession>
<proteinExistence type="predicted"/>
<name>A0A8C8US18_PERMB</name>
<dbReference type="SMART" id="SM00406">
    <property type="entry name" value="IGv"/>
    <property type="match status" value="1"/>
</dbReference>
<dbReference type="PROSITE" id="PS50835">
    <property type="entry name" value="IG_LIKE"/>
    <property type="match status" value="1"/>
</dbReference>
<dbReference type="GO" id="GO:0005576">
    <property type="term" value="C:extracellular region"/>
    <property type="evidence" value="ECO:0007669"/>
    <property type="project" value="UniProtKB-ARBA"/>
</dbReference>
<feature type="domain" description="Ig-like" evidence="6">
    <location>
        <begin position="19"/>
        <end position="128"/>
    </location>
</feature>
<dbReference type="Proteomes" id="UP000694547">
    <property type="component" value="Unassembled WGS sequence"/>
</dbReference>
<dbReference type="GO" id="GO:0005886">
    <property type="term" value="C:plasma membrane"/>
    <property type="evidence" value="ECO:0007669"/>
    <property type="project" value="UniProtKB-ARBA"/>
</dbReference>
<keyword evidence="2" id="KW-1064">Adaptive immunity</keyword>
<dbReference type="Ensembl" id="ENSPEMT00000041827.1">
    <property type="protein sequence ID" value="ENSPEMP00000034551.1"/>
    <property type="gene ID" value="ENSPEMG00000025025.1"/>
</dbReference>
<evidence type="ECO:0000256" key="1">
    <source>
        <dbReference type="ARBA" id="ARBA00022859"/>
    </source>
</evidence>
<dbReference type="InterPro" id="IPR003599">
    <property type="entry name" value="Ig_sub"/>
</dbReference>
<reference evidence="8" key="1">
    <citation type="submission" date="2018-10" db="EMBL/GenBank/DDBJ databases">
        <title>Improved assembly of the deer mouse Peromyscus maniculatus genome.</title>
        <authorList>
            <person name="Lassance J.-M."/>
            <person name="Hoekstra H.E."/>
        </authorList>
    </citation>
    <scope>NUCLEOTIDE SEQUENCE [LARGE SCALE GENOMIC DNA]</scope>
</reference>
<evidence type="ECO:0000256" key="5">
    <source>
        <dbReference type="SAM" id="SignalP"/>
    </source>
</evidence>
<reference evidence="7" key="2">
    <citation type="submission" date="2025-08" db="UniProtKB">
        <authorList>
            <consortium name="Ensembl"/>
        </authorList>
    </citation>
    <scope>IDENTIFICATION</scope>
</reference>
<keyword evidence="1" id="KW-0391">Immunity</keyword>
<dbReference type="InterPro" id="IPR050150">
    <property type="entry name" value="IgV_Light_Chain"/>
</dbReference>
<organism evidence="7 8">
    <name type="scientific">Peromyscus maniculatus bairdii</name>
    <name type="common">Prairie deer mouse</name>
    <dbReference type="NCBI Taxonomy" id="230844"/>
    <lineage>
        <taxon>Eukaryota</taxon>
        <taxon>Metazoa</taxon>
        <taxon>Chordata</taxon>
        <taxon>Craniata</taxon>
        <taxon>Vertebrata</taxon>
        <taxon>Euteleostomi</taxon>
        <taxon>Mammalia</taxon>
        <taxon>Eutheria</taxon>
        <taxon>Euarchontoglires</taxon>
        <taxon>Glires</taxon>
        <taxon>Rodentia</taxon>
        <taxon>Myomorpha</taxon>
        <taxon>Muroidea</taxon>
        <taxon>Cricetidae</taxon>
        <taxon>Neotominae</taxon>
        <taxon>Peromyscus</taxon>
    </lineage>
</organism>
<dbReference type="AlphaFoldDB" id="A0A8C8US18"/>
<dbReference type="InterPro" id="IPR036179">
    <property type="entry name" value="Ig-like_dom_sf"/>
</dbReference>
<keyword evidence="4" id="KW-1280">Immunoglobulin</keyword>
<dbReference type="GO" id="GO:0002250">
    <property type="term" value="P:adaptive immune response"/>
    <property type="evidence" value="ECO:0007669"/>
    <property type="project" value="UniProtKB-KW"/>
</dbReference>
<dbReference type="GO" id="GO:0019814">
    <property type="term" value="C:immunoglobulin complex"/>
    <property type="evidence" value="ECO:0007669"/>
    <property type="project" value="UniProtKB-KW"/>
</dbReference>
<protein>
    <recommendedName>
        <fullName evidence="6">Ig-like domain-containing protein</fullName>
    </recommendedName>
</protein>
<evidence type="ECO:0000256" key="2">
    <source>
        <dbReference type="ARBA" id="ARBA00023130"/>
    </source>
</evidence>
<dbReference type="Pfam" id="PF07686">
    <property type="entry name" value="V-set"/>
    <property type="match status" value="1"/>
</dbReference>
<evidence type="ECO:0000313" key="8">
    <source>
        <dbReference type="Proteomes" id="UP000694547"/>
    </source>
</evidence>
<evidence type="ECO:0000313" key="7">
    <source>
        <dbReference type="Ensembl" id="ENSPEMP00000034551.1"/>
    </source>
</evidence>
<evidence type="ECO:0000259" key="6">
    <source>
        <dbReference type="PROSITE" id="PS50835"/>
    </source>
</evidence>
<evidence type="ECO:0000256" key="4">
    <source>
        <dbReference type="ARBA" id="ARBA00043265"/>
    </source>
</evidence>
<feature type="signal peptide" evidence="5">
    <location>
        <begin position="1"/>
        <end position="17"/>
    </location>
</feature>
<sequence>MFVYYASLLFLIAASRGNIMLTQSPATLSMTPGEKVTMTCKASQAISTNLHWYQQKPNEAPRLLMKYASQSISGIPSRFSGSGSGTDFTLSINTVEPEDVVSYYCKQGNSLPPTVIETLAKTTRESEV</sequence>
<dbReference type="GeneTree" id="ENSGT00940000163546"/>
<dbReference type="SMART" id="SM00409">
    <property type="entry name" value="IG"/>
    <property type="match status" value="1"/>
</dbReference>
<keyword evidence="5" id="KW-0732">Signal</keyword>
<feature type="chain" id="PRO_5034483202" description="Ig-like domain-containing protein" evidence="5">
    <location>
        <begin position="18"/>
        <end position="128"/>
    </location>
</feature>
<dbReference type="InterPro" id="IPR007110">
    <property type="entry name" value="Ig-like_dom"/>
</dbReference>
<evidence type="ECO:0000256" key="3">
    <source>
        <dbReference type="ARBA" id="ARBA00023157"/>
    </source>
</evidence>
<reference evidence="7" key="3">
    <citation type="submission" date="2025-09" db="UniProtKB">
        <authorList>
            <consortium name="Ensembl"/>
        </authorList>
    </citation>
    <scope>IDENTIFICATION</scope>
</reference>